<dbReference type="AlphaFoldDB" id="A0A2G8KDH2"/>
<evidence type="ECO:0000256" key="1">
    <source>
        <dbReference type="ARBA" id="ARBA00004141"/>
    </source>
</evidence>
<keyword evidence="5" id="KW-0407">Ion channel</keyword>
<dbReference type="InterPro" id="IPR036719">
    <property type="entry name" value="Neuro-gated_channel_TM_sf"/>
</dbReference>
<dbReference type="Gene3D" id="2.70.170.10">
    <property type="entry name" value="Neurotransmitter-gated ion-channel ligand-binding domain"/>
    <property type="match status" value="1"/>
</dbReference>
<dbReference type="GO" id="GO:0005230">
    <property type="term" value="F:extracellular ligand-gated monoatomic ion channel activity"/>
    <property type="evidence" value="ECO:0007669"/>
    <property type="project" value="InterPro"/>
</dbReference>
<evidence type="ECO:0000313" key="8">
    <source>
        <dbReference type="EMBL" id="PIK46015.1"/>
    </source>
</evidence>
<dbReference type="InterPro" id="IPR018000">
    <property type="entry name" value="Neurotransmitter_ion_chnl_CS"/>
</dbReference>
<keyword evidence="2 5" id="KW-0812">Transmembrane</keyword>
<dbReference type="PROSITE" id="PS00236">
    <property type="entry name" value="NEUROTR_ION_CHANNEL"/>
    <property type="match status" value="1"/>
</dbReference>
<dbReference type="InterPro" id="IPR006202">
    <property type="entry name" value="Neur_chan_lig-bd"/>
</dbReference>
<accession>A0A2G8KDH2</accession>
<dbReference type="Proteomes" id="UP000230750">
    <property type="component" value="Unassembled WGS sequence"/>
</dbReference>
<protein>
    <submittedName>
        <fullName evidence="8">Putative neuronal acetylcholine receptor subunit alpha-9</fullName>
    </submittedName>
</protein>
<dbReference type="PANTHER" id="PTHR18945">
    <property type="entry name" value="NEUROTRANSMITTER GATED ION CHANNEL"/>
    <property type="match status" value="1"/>
</dbReference>
<comment type="subcellular location">
    <subcellularLocation>
        <location evidence="1">Membrane</location>
        <topology evidence="1">Multi-pass membrane protein</topology>
    </subcellularLocation>
</comment>
<dbReference type="Gene3D" id="1.20.58.390">
    <property type="entry name" value="Neurotransmitter-gated ion-channel transmembrane domain"/>
    <property type="match status" value="1"/>
</dbReference>
<evidence type="ECO:0000256" key="5">
    <source>
        <dbReference type="RuleBase" id="RU000687"/>
    </source>
</evidence>
<evidence type="ECO:0000256" key="2">
    <source>
        <dbReference type="ARBA" id="ARBA00022692"/>
    </source>
</evidence>
<keyword evidence="5" id="KW-0406">Ion transport</keyword>
<keyword evidence="3 5" id="KW-1133">Transmembrane helix</keyword>
<feature type="domain" description="Neurotransmitter-gated ion-channel ligand-binding" evidence="6">
    <location>
        <begin position="2"/>
        <end position="148"/>
    </location>
</feature>
<proteinExistence type="inferred from homology"/>
<keyword evidence="8" id="KW-0675">Receptor</keyword>
<dbReference type="InterPro" id="IPR038050">
    <property type="entry name" value="Neuro_actylchol_rec"/>
</dbReference>
<sequence>MLKWDPDDYGGVERISLRTDDIWMPDITAYERLDVGNAYVNIFEPYAIVNSSGYVNYYDLSDLTVYCRLHMTLFPFDTQICQIVFSSYSYDSDQLELSYANTTSSNENGFAPNGVWKLDTFLVQEEEVLYTCCPNPYVEVHYAFFMKRIGNFYIYSMWIPSGLLSSMIIAVFIMHPNSGEKVSLSVSNVLAFVLFQQIVVGSMPRSGDDSPIIGKHGVSDQGAATLPPWSDDTRVMECYSPRPCSVN</sequence>
<comment type="caution">
    <text evidence="5">Lacks conserved residue(s) required for the propagation of feature annotation.</text>
</comment>
<evidence type="ECO:0000259" key="7">
    <source>
        <dbReference type="Pfam" id="PF02932"/>
    </source>
</evidence>
<evidence type="ECO:0000313" key="9">
    <source>
        <dbReference type="Proteomes" id="UP000230750"/>
    </source>
</evidence>
<evidence type="ECO:0000259" key="6">
    <source>
        <dbReference type="Pfam" id="PF02931"/>
    </source>
</evidence>
<dbReference type="InterPro" id="IPR036734">
    <property type="entry name" value="Neur_chan_lig-bd_sf"/>
</dbReference>
<feature type="transmembrane region" description="Helical" evidence="5">
    <location>
        <begin position="152"/>
        <end position="176"/>
    </location>
</feature>
<dbReference type="GO" id="GO:0016020">
    <property type="term" value="C:membrane"/>
    <property type="evidence" value="ECO:0007669"/>
    <property type="project" value="UniProtKB-SubCell"/>
</dbReference>
<dbReference type="EMBL" id="MRZV01000670">
    <property type="protein sequence ID" value="PIK46015.1"/>
    <property type="molecule type" value="Genomic_DNA"/>
</dbReference>
<dbReference type="CDD" id="cd19051">
    <property type="entry name" value="LGIC_TM_cation"/>
    <property type="match status" value="1"/>
</dbReference>
<dbReference type="SUPFAM" id="SSF90112">
    <property type="entry name" value="Neurotransmitter-gated ion-channel transmembrane pore"/>
    <property type="match status" value="1"/>
</dbReference>
<evidence type="ECO:0000256" key="4">
    <source>
        <dbReference type="ARBA" id="ARBA00023136"/>
    </source>
</evidence>
<gene>
    <name evidence="8" type="ORF">BSL78_17105</name>
</gene>
<organism evidence="8 9">
    <name type="scientific">Stichopus japonicus</name>
    <name type="common">Sea cucumber</name>
    <dbReference type="NCBI Taxonomy" id="307972"/>
    <lineage>
        <taxon>Eukaryota</taxon>
        <taxon>Metazoa</taxon>
        <taxon>Echinodermata</taxon>
        <taxon>Eleutherozoa</taxon>
        <taxon>Echinozoa</taxon>
        <taxon>Holothuroidea</taxon>
        <taxon>Aspidochirotacea</taxon>
        <taxon>Aspidochirotida</taxon>
        <taxon>Stichopodidae</taxon>
        <taxon>Apostichopus</taxon>
    </lineage>
</organism>
<dbReference type="OrthoDB" id="5975154at2759"/>
<dbReference type="PRINTS" id="PR00252">
    <property type="entry name" value="NRIONCHANNEL"/>
</dbReference>
<dbReference type="STRING" id="307972.A0A2G8KDH2"/>
<keyword evidence="5" id="KW-0813">Transport</keyword>
<dbReference type="Pfam" id="PF02932">
    <property type="entry name" value="Neur_chan_memb"/>
    <property type="match status" value="1"/>
</dbReference>
<dbReference type="Pfam" id="PF02931">
    <property type="entry name" value="Neur_chan_LBD"/>
    <property type="match status" value="1"/>
</dbReference>
<keyword evidence="9" id="KW-1185">Reference proteome</keyword>
<name>A0A2G8KDH2_STIJA</name>
<comment type="similarity">
    <text evidence="5">Belongs to the ligand-gated ion channel (TC 1.A.9) family.</text>
</comment>
<evidence type="ECO:0000256" key="3">
    <source>
        <dbReference type="ARBA" id="ARBA00022989"/>
    </source>
</evidence>
<dbReference type="InterPro" id="IPR006201">
    <property type="entry name" value="Neur_channel"/>
</dbReference>
<feature type="domain" description="Neurotransmitter-gated ion-channel transmembrane" evidence="7">
    <location>
        <begin position="158"/>
        <end position="215"/>
    </location>
</feature>
<keyword evidence="4 5" id="KW-0472">Membrane</keyword>
<comment type="caution">
    <text evidence="8">The sequence shown here is derived from an EMBL/GenBank/DDBJ whole genome shotgun (WGS) entry which is preliminary data.</text>
</comment>
<dbReference type="InterPro" id="IPR006029">
    <property type="entry name" value="Neurotrans-gated_channel_TM"/>
</dbReference>
<reference evidence="8 9" key="1">
    <citation type="journal article" date="2017" name="PLoS Biol.">
        <title>The sea cucumber genome provides insights into morphological evolution and visceral regeneration.</title>
        <authorList>
            <person name="Zhang X."/>
            <person name="Sun L."/>
            <person name="Yuan J."/>
            <person name="Sun Y."/>
            <person name="Gao Y."/>
            <person name="Zhang L."/>
            <person name="Li S."/>
            <person name="Dai H."/>
            <person name="Hamel J.F."/>
            <person name="Liu C."/>
            <person name="Yu Y."/>
            <person name="Liu S."/>
            <person name="Lin W."/>
            <person name="Guo K."/>
            <person name="Jin S."/>
            <person name="Xu P."/>
            <person name="Storey K.B."/>
            <person name="Huan P."/>
            <person name="Zhang T."/>
            <person name="Zhou Y."/>
            <person name="Zhang J."/>
            <person name="Lin C."/>
            <person name="Li X."/>
            <person name="Xing L."/>
            <person name="Huo D."/>
            <person name="Sun M."/>
            <person name="Wang L."/>
            <person name="Mercier A."/>
            <person name="Li F."/>
            <person name="Yang H."/>
            <person name="Xiang J."/>
        </authorList>
    </citation>
    <scope>NUCLEOTIDE SEQUENCE [LARGE SCALE GENOMIC DNA]</scope>
    <source>
        <strain evidence="8">Shaxun</strain>
        <tissue evidence="8">Muscle</tissue>
    </source>
</reference>
<dbReference type="SUPFAM" id="SSF63712">
    <property type="entry name" value="Nicotinic receptor ligand binding domain-like"/>
    <property type="match status" value="1"/>
</dbReference>
<dbReference type="GO" id="GO:0004888">
    <property type="term" value="F:transmembrane signaling receptor activity"/>
    <property type="evidence" value="ECO:0007669"/>
    <property type="project" value="InterPro"/>
</dbReference>